<keyword evidence="2" id="KW-1185">Reference proteome</keyword>
<dbReference type="AlphaFoldDB" id="A0A371CLH1"/>
<accession>A0A371CLH1</accession>
<evidence type="ECO:0000313" key="2">
    <source>
        <dbReference type="Proteomes" id="UP000256964"/>
    </source>
</evidence>
<name>A0A371CLH1_9APHY</name>
<organism evidence="1 2">
    <name type="scientific">Lentinus brumalis</name>
    <dbReference type="NCBI Taxonomy" id="2498619"/>
    <lineage>
        <taxon>Eukaryota</taxon>
        <taxon>Fungi</taxon>
        <taxon>Dikarya</taxon>
        <taxon>Basidiomycota</taxon>
        <taxon>Agaricomycotina</taxon>
        <taxon>Agaricomycetes</taxon>
        <taxon>Polyporales</taxon>
        <taxon>Polyporaceae</taxon>
        <taxon>Lentinus</taxon>
    </lineage>
</organism>
<dbReference type="Proteomes" id="UP000256964">
    <property type="component" value="Unassembled WGS sequence"/>
</dbReference>
<sequence>MLKAVFRLQRISALCTPCLVLTTAHESSDLVATGRRLVKAASTAIHMVDGSMRSRSRIQTSLMAVSGRSPYSYRTARWRSTLAIRSPRFPTIRRPRSGLRVAPRNVLPA</sequence>
<evidence type="ECO:0000313" key="1">
    <source>
        <dbReference type="EMBL" id="RDX41128.1"/>
    </source>
</evidence>
<reference evidence="1 2" key="1">
    <citation type="journal article" date="2018" name="Biotechnol. Biofuels">
        <title>Integrative visual omics of the white-rot fungus Polyporus brumalis exposes the biotechnological potential of its oxidative enzymes for delignifying raw plant biomass.</title>
        <authorList>
            <person name="Miyauchi S."/>
            <person name="Rancon A."/>
            <person name="Drula E."/>
            <person name="Hage H."/>
            <person name="Chaduli D."/>
            <person name="Favel A."/>
            <person name="Grisel S."/>
            <person name="Henrissat B."/>
            <person name="Herpoel-Gimbert I."/>
            <person name="Ruiz-Duenas F.J."/>
            <person name="Chevret D."/>
            <person name="Hainaut M."/>
            <person name="Lin J."/>
            <person name="Wang M."/>
            <person name="Pangilinan J."/>
            <person name="Lipzen A."/>
            <person name="Lesage-Meessen L."/>
            <person name="Navarro D."/>
            <person name="Riley R."/>
            <person name="Grigoriev I.V."/>
            <person name="Zhou S."/>
            <person name="Raouche S."/>
            <person name="Rosso M.N."/>
        </authorList>
    </citation>
    <scope>NUCLEOTIDE SEQUENCE [LARGE SCALE GENOMIC DNA]</scope>
    <source>
        <strain evidence="1 2">BRFM 1820</strain>
    </source>
</reference>
<dbReference type="EMBL" id="KZ857523">
    <property type="protein sequence ID" value="RDX41128.1"/>
    <property type="molecule type" value="Genomic_DNA"/>
</dbReference>
<protein>
    <submittedName>
        <fullName evidence="1">Uncharacterized protein</fullName>
    </submittedName>
</protein>
<proteinExistence type="predicted"/>
<gene>
    <name evidence="1" type="ORF">OH76DRAFT_252118</name>
</gene>